<evidence type="ECO:0000259" key="2">
    <source>
        <dbReference type="Pfam" id="PF21666"/>
    </source>
</evidence>
<dbReference type="EMBL" id="MU004200">
    <property type="protein sequence ID" value="KAF2488955.1"/>
    <property type="molecule type" value="Genomic_DNA"/>
</dbReference>
<proteinExistence type="predicted"/>
<evidence type="ECO:0000259" key="1">
    <source>
        <dbReference type="Pfam" id="PF14033"/>
    </source>
</evidence>
<dbReference type="Pfam" id="PF14033">
    <property type="entry name" value="DUF4246"/>
    <property type="match status" value="1"/>
</dbReference>
<dbReference type="PANTHER" id="PTHR33119">
    <property type="entry name" value="IFI3P"/>
    <property type="match status" value="1"/>
</dbReference>
<dbReference type="Pfam" id="PF21666">
    <property type="entry name" value="DUF4246_N"/>
    <property type="match status" value="1"/>
</dbReference>
<keyword evidence="4" id="KW-1185">Reference proteome</keyword>
<dbReference type="InterPro" id="IPR025340">
    <property type="entry name" value="DUF4246"/>
</dbReference>
<dbReference type="InterPro" id="IPR049192">
    <property type="entry name" value="DUF4246_C"/>
</dbReference>
<organism evidence="3 4">
    <name type="scientific">Lophium mytilinum</name>
    <dbReference type="NCBI Taxonomy" id="390894"/>
    <lineage>
        <taxon>Eukaryota</taxon>
        <taxon>Fungi</taxon>
        <taxon>Dikarya</taxon>
        <taxon>Ascomycota</taxon>
        <taxon>Pezizomycotina</taxon>
        <taxon>Dothideomycetes</taxon>
        <taxon>Pleosporomycetidae</taxon>
        <taxon>Mytilinidiales</taxon>
        <taxon>Mytilinidiaceae</taxon>
        <taxon>Lophium</taxon>
    </lineage>
</organism>
<gene>
    <name evidence="3" type="ORF">BU16DRAFT_520007</name>
</gene>
<dbReference type="Proteomes" id="UP000799750">
    <property type="component" value="Unassembled WGS sequence"/>
</dbReference>
<reference evidence="3" key="1">
    <citation type="journal article" date="2020" name="Stud. Mycol.">
        <title>101 Dothideomycetes genomes: a test case for predicting lifestyles and emergence of pathogens.</title>
        <authorList>
            <person name="Haridas S."/>
            <person name="Albert R."/>
            <person name="Binder M."/>
            <person name="Bloem J."/>
            <person name="Labutti K."/>
            <person name="Salamov A."/>
            <person name="Andreopoulos B."/>
            <person name="Baker S."/>
            <person name="Barry K."/>
            <person name="Bills G."/>
            <person name="Bluhm B."/>
            <person name="Cannon C."/>
            <person name="Castanera R."/>
            <person name="Culley D."/>
            <person name="Daum C."/>
            <person name="Ezra D."/>
            <person name="Gonzalez J."/>
            <person name="Henrissat B."/>
            <person name="Kuo A."/>
            <person name="Liang C."/>
            <person name="Lipzen A."/>
            <person name="Lutzoni F."/>
            <person name="Magnuson J."/>
            <person name="Mondo S."/>
            <person name="Nolan M."/>
            <person name="Ohm R."/>
            <person name="Pangilinan J."/>
            <person name="Park H.-J."/>
            <person name="Ramirez L."/>
            <person name="Alfaro M."/>
            <person name="Sun H."/>
            <person name="Tritt A."/>
            <person name="Yoshinaga Y."/>
            <person name="Zwiers L.-H."/>
            <person name="Turgeon B."/>
            <person name="Goodwin S."/>
            <person name="Spatafora J."/>
            <person name="Crous P."/>
            <person name="Grigoriev I."/>
        </authorList>
    </citation>
    <scope>NUCLEOTIDE SEQUENCE</scope>
    <source>
        <strain evidence="3">CBS 269.34</strain>
    </source>
</reference>
<protein>
    <submittedName>
        <fullName evidence="3">Uncharacterized protein</fullName>
    </submittedName>
</protein>
<evidence type="ECO:0000313" key="4">
    <source>
        <dbReference type="Proteomes" id="UP000799750"/>
    </source>
</evidence>
<feature type="domain" description="DUF4246" evidence="1">
    <location>
        <begin position="39"/>
        <end position="482"/>
    </location>
</feature>
<dbReference type="PANTHER" id="PTHR33119:SF1">
    <property type="entry name" value="FE2OG DIOXYGENASE DOMAIN-CONTAINING PROTEIN"/>
    <property type="match status" value="1"/>
</dbReference>
<dbReference type="OrthoDB" id="415532at2759"/>
<name>A0A6A6Q9G8_9PEZI</name>
<evidence type="ECO:0000313" key="3">
    <source>
        <dbReference type="EMBL" id="KAF2488955.1"/>
    </source>
</evidence>
<dbReference type="AlphaFoldDB" id="A0A6A6Q9G8"/>
<feature type="domain" description="DUF4246" evidence="2">
    <location>
        <begin position="2"/>
        <end position="27"/>
    </location>
</feature>
<dbReference type="InterPro" id="IPR049207">
    <property type="entry name" value="DUF4246_N"/>
</dbReference>
<sequence>MVNQITDKPDWTRKAFDEEIVAKWRTEVLTDEGHGFSSNMFEHCMAELRNKAKAYDESGILPVLDGDVAVVKSDSIIPEGLKNELQSAIKPLENVPDRLKDWHPGSNEQVLDLVHPSLFPLLYGRSRVLPEGTVGLQDCVENCGKGEVIPEPAENDVKVLHLNASLRTRSLGEDKFWSRKFQWLPCEVALGENGDAQITSYINNLHPVHYEGLYKVIEKFIAKSIHPWSTVFKSLRITSCQRVPMEETVFSRSSTYIHESKVYEFPQGESRPKEDDETSDDVDAYERDEQWLHDTRVLVEPDAVAYDDVDRQPHVKMDFKDFSKIQVIVKIATIHLTPEKPAYAGGSWHIEGQLNEHIAATALYYLDNSNITDSHLAFRQKVDVDDDINMKTYNQSDYDGVEYVYDIEQEGPGIQNLGQVLTREGRLLVFPNVLQHQVQPFKLVDETKPGHRKILALFLIDPYQRIISTANVPPQQKDWWAELVRDETRVGDLPAELQNFIVDDVTDFPISIEEAKKIREELMEERRAFVDEVNEEYESEQFSFCEH</sequence>
<accession>A0A6A6Q9G8</accession>